<keyword evidence="2" id="KW-1185">Reference proteome</keyword>
<gene>
    <name evidence="1" type="ORF">CHARACLAT_002097</name>
</gene>
<dbReference type="EMBL" id="JAHUTJ010024674">
    <property type="protein sequence ID" value="MED6272974.1"/>
    <property type="molecule type" value="Genomic_DNA"/>
</dbReference>
<comment type="caution">
    <text evidence="1">The sequence shown here is derived from an EMBL/GenBank/DDBJ whole genome shotgun (WGS) entry which is preliminary data.</text>
</comment>
<reference evidence="1 2" key="1">
    <citation type="submission" date="2021-06" db="EMBL/GenBank/DDBJ databases">
        <authorList>
            <person name="Palmer J.M."/>
        </authorList>
    </citation>
    <scope>NUCLEOTIDE SEQUENCE [LARGE SCALE GENOMIC DNA]</scope>
    <source>
        <strain evidence="1 2">CL_MEX2019</strain>
        <tissue evidence="1">Muscle</tissue>
    </source>
</reference>
<protein>
    <submittedName>
        <fullName evidence="1">Uncharacterized protein</fullName>
    </submittedName>
</protein>
<proteinExistence type="predicted"/>
<name>A0ABU7DD92_9TELE</name>
<accession>A0ABU7DD92</accession>
<evidence type="ECO:0000313" key="2">
    <source>
        <dbReference type="Proteomes" id="UP001352852"/>
    </source>
</evidence>
<sequence length="108" mass="12911">MTYRAFIALPALDRVYSYRSDRVSINYDQAKAVVPLQIFRIKSRTPPSKFERHWQKDTDSQHQTSILSTEYVRTMNMVFLTEGINTVNEHIWKYVPNKKIERELYLLL</sequence>
<organism evidence="1 2">
    <name type="scientific">Characodon lateralis</name>
    <dbReference type="NCBI Taxonomy" id="208331"/>
    <lineage>
        <taxon>Eukaryota</taxon>
        <taxon>Metazoa</taxon>
        <taxon>Chordata</taxon>
        <taxon>Craniata</taxon>
        <taxon>Vertebrata</taxon>
        <taxon>Euteleostomi</taxon>
        <taxon>Actinopterygii</taxon>
        <taxon>Neopterygii</taxon>
        <taxon>Teleostei</taxon>
        <taxon>Neoteleostei</taxon>
        <taxon>Acanthomorphata</taxon>
        <taxon>Ovalentaria</taxon>
        <taxon>Atherinomorphae</taxon>
        <taxon>Cyprinodontiformes</taxon>
        <taxon>Goodeidae</taxon>
        <taxon>Characodon</taxon>
    </lineage>
</organism>
<dbReference type="Proteomes" id="UP001352852">
    <property type="component" value="Unassembled WGS sequence"/>
</dbReference>
<evidence type="ECO:0000313" key="1">
    <source>
        <dbReference type="EMBL" id="MED6272974.1"/>
    </source>
</evidence>